<name>A0A2H0UE33_9BACT</name>
<feature type="transmembrane region" description="Helical" evidence="2">
    <location>
        <begin position="33"/>
        <end position="53"/>
    </location>
</feature>
<sequence>MITKQDIIKFARTVAKREAGKVPSRTINPTREWVRGLAVAGLLFVGGMVYAGFSFSSQLHITDTQPNVEVTVPQYDQAALARTLEVYRARKESFEKVHGKSISGQYVEPATIESGTPPKAPSTGPLEAI</sequence>
<evidence type="ECO:0000256" key="2">
    <source>
        <dbReference type="SAM" id="Phobius"/>
    </source>
</evidence>
<proteinExistence type="predicted"/>
<keyword evidence="2" id="KW-0812">Transmembrane</keyword>
<accession>A0A2H0UE33</accession>
<evidence type="ECO:0000313" key="4">
    <source>
        <dbReference type="Proteomes" id="UP000229344"/>
    </source>
</evidence>
<keyword evidence="2" id="KW-1133">Transmembrane helix</keyword>
<protein>
    <submittedName>
        <fullName evidence="3">Uncharacterized protein</fullName>
    </submittedName>
</protein>
<gene>
    <name evidence="3" type="ORF">COU16_03720</name>
</gene>
<dbReference type="AlphaFoldDB" id="A0A2H0UE33"/>
<evidence type="ECO:0000256" key="1">
    <source>
        <dbReference type="SAM" id="MobiDB-lite"/>
    </source>
</evidence>
<feature type="region of interest" description="Disordered" evidence="1">
    <location>
        <begin position="106"/>
        <end position="129"/>
    </location>
</feature>
<comment type="caution">
    <text evidence="3">The sequence shown here is derived from an EMBL/GenBank/DDBJ whole genome shotgun (WGS) entry which is preliminary data.</text>
</comment>
<dbReference type="EMBL" id="PFBI01000006">
    <property type="protein sequence ID" value="PIR84651.1"/>
    <property type="molecule type" value="Genomic_DNA"/>
</dbReference>
<dbReference type="Proteomes" id="UP000229344">
    <property type="component" value="Unassembled WGS sequence"/>
</dbReference>
<reference evidence="4" key="1">
    <citation type="submission" date="2017-09" db="EMBL/GenBank/DDBJ databases">
        <title>Depth-based differentiation of microbial function through sediment-hosted aquifers and enrichment of novel symbionts in the deep terrestrial subsurface.</title>
        <authorList>
            <person name="Probst A.J."/>
            <person name="Ladd B."/>
            <person name="Jarett J.K."/>
            <person name="Geller-Mcgrath D.E."/>
            <person name="Sieber C.M.K."/>
            <person name="Emerson J.B."/>
            <person name="Anantharaman K."/>
            <person name="Thomas B.C."/>
            <person name="Malmstrom R."/>
            <person name="Stieglmeier M."/>
            <person name="Klingl A."/>
            <person name="Woyke T."/>
            <person name="Ryan C.M."/>
            <person name="Banfield J.F."/>
        </authorList>
    </citation>
    <scope>NUCLEOTIDE SEQUENCE [LARGE SCALE GENOMIC DNA]</scope>
</reference>
<keyword evidence="2" id="KW-0472">Membrane</keyword>
<evidence type="ECO:0000313" key="3">
    <source>
        <dbReference type="EMBL" id="PIR84651.1"/>
    </source>
</evidence>
<organism evidence="3 4">
    <name type="scientific">Candidatus Kaiserbacteria bacterium CG10_big_fil_rev_8_21_14_0_10_47_16</name>
    <dbReference type="NCBI Taxonomy" id="1974608"/>
    <lineage>
        <taxon>Bacteria</taxon>
        <taxon>Candidatus Kaiseribacteriota</taxon>
    </lineage>
</organism>